<dbReference type="OrthoDB" id="517007at2"/>
<dbReference type="GO" id="GO:0030497">
    <property type="term" value="P:fatty acid elongation"/>
    <property type="evidence" value="ECO:0007669"/>
    <property type="project" value="TreeGrafter"/>
</dbReference>
<dbReference type="GO" id="GO:0016616">
    <property type="term" value="F:oxidoreductase activity, acting on the CH-OH group of donors, NAD or NADP as acceptor"/>
    <property type="evidence" value="ECO:0007669"/>
    <property type="project" value="TreeGrafter"/>
</dbReference>
<dbReference type="STRING" id="225324.SAMN02745126_00928"/>
<protein>
    <submittedName>
        <fullName evidence="2">Enoyl-(Acyl carrier protein) reductase</fullName>
    </submittedName>
</protein>
<keyword evidence="3" id="KW-1185">Reference proteome</keyword>
<evidence type="ECO:0000313" key="3">
    <source>
        <dbReference type="Proteomes" id="UP000190092"/>
    </source>
</evidence>
<comment type="similarity">
    <text evidence="1">Belongs to the short-chain dehydrogenases/reductases (SDR) family.</text>
</comment>
<dbReference type="InterPro" id="IPR036291">
    <property type="entry name" value="NAD(P)-bd_dom_sf"/>
</dbReference>
<dbReference type="Proteomes" id="UP000190092">
    <property type="component" value="Unassembled WGS sequence"/>
</dbReference>
<dbReference type="Gene3D" id="3.40.50.720">
    <property type="entry name" value="NAD(P)-binding Rossmann-like Domain"/>
    <property type="match status" value="1"/>
</dbReference>
<dbReference type="PANTHER" id="PTHR42760">
    <property type="entry name" value="SHORT-CHAIN DEHYDROGENASES/REDUCTASES FAMILY MEMBER"/>
    <property type="match status" value="1"/>
</dbReference>
<organism evidence="2 3">
    <name type="scientific">Enhydrobacter aerosaccus</name>
    <dbReference type="NCBI Taxonomy" id="225324"/>
    <lineage>
        <taxon>Bacteria</taxon>
        <taxon>Pseudomonadati</taxon>
        <taxon>Pseudomonadota</taxon>
        <taxon>Alphaproteobacteria</taxon>
        <taxon>Hyphomicrobiales</taxon>
        <taxon>Enhydrobacter</taxon>
    </lineage>
</organism>
<dbReference type="InterPro" id="IPR002347">
    <property type="entry name" value="SDR_fam"/>
</dbReference>
<dbReference type="EMBL" id="FUWJ01000001">
    <property type="protein sequence ID" value="SJZ40998.1"/>
    <property type="molecule type" value="Genomic_DNA"/>
</dbReference>
<proteinExistence type="inferred from homology"/>
<dbReference type="SUPFAM" id="SSF51735">
    <property type="entry name" value="NAD(P)-binding Rossmann-fold domains"/>
    <property type="match status" value="1"/>
</dbReference>
<gene>
    <name evidence="2" type="ORF">SAMN02745126_00928</name>
</gene>
<dbReference type="PANTHER" id="PTHR42760:SF135">
    <property type="entry name" value="BLL7886 PROTEIN"/>
    <property type="match status" value="1"/>
</dbReference>
<evidence type="ECO:0000313" key="2">
    <source>
        <dbReference type="EMBL" id="SJZ40998.1"/>
    </source>
</evidence>
<reference evidence="3" key="1">
    <citation type="submission" date="2017-02" db="EMBL/GenBank/DDBJ databases">
        <authorList>
            <person name="Varghese N."/>
            <person name="Submissions S."/>
        </authorList>
    </citation>
    <scope>NUCLEOTIDE SEQUENCE [LARGE SCALE GENOMIC DNA]</scope>
    <source>
        <strain evidence="3">ATCC 27094</strain>
    </source>
</reference>
<dbReference type="AlphaFoldDB" id="A0A1T4KEV9"/>
<dbReference type="Pfam" id="PF13561">
    <property type="entry name" value="adh_short_C2"/>
    <property type="match status" value="1"/>
</dbReference>
<name>A0A1T4KEV9_9HYPH</name>
<evidence type="ECO:0000256" key="1">
    <source>
        <dbReference type="ARBA" id="ARBA00006484"/>
    </source>
</evidence>
<dbReference type="PRINTS" id="PR00081">
    <property type="entry name" value="GDHRDH"/>
</dbReference>
<accession>A0A1T4KEV9</accession>
<sequence>MTCMSMKLLEGERALVTGCAGGIGRGVAKALKAEGATVLGSDIAAPPSEDGIDFLAADLAKPDGWRALLEGALERLGSISLFVHAASPRRLESDTPLTVSEDTWDAMTGINLRSGFFLAREIGRHMRDGKIKGRILLITSQHRETPRNLPHYSAAKAGMTMAMKELARVLAPDGIRVNAIAPGAIPGGGFVAGNLGELVAQIPLGRAGTPDDVAQVAVAILSERFGRYVVGTTVEVDGGLGLISWIPAHA</sequence>